<protein>
    <recommendedName>
        <fullName evidence="2">Ice-binding protein C-terminal domain-containing protein</fullName>
    </recommendedName>
</protein>
<keyword evidence="4" id="KW-1185">Reference proteome</keyword>
<name>A0A7Y9QXS5_9BURK</name>
<feature type="chain" id="PRO_5031485599" description="Ice-binding protein C-terminal domain-containing protein" evidence="1">
    <location>
        <begin position="24"/>
        <end position="200"/>
    </location>
</feature>
<proteinExistence type="predicted"/>
<dbReference type="EMBL" id="JACCFH010000001">
    <property type="protein sequence ID" value="NYG31505.1"/>
    <property type="molecule type" value="Genomic_DNA"/>
</dbReference>
<evidence type="ECO:0000256" key="1">
    <source>
        <dbReference type="SAM" id="SignalP"/>
    </source>
</evidence>
<evidence type="ECO:0000313" key="3">
    <source>
        <dbReference type="EMBL" id="NYG31505.1"/>
    </source>
</evidence>
<feature type="signal peptide" evidence="1">
    <location>
        <begin position="1"/>
        <end position="23"/>
    </location>
</feature>
<dbReference type="AlphaFoldDB" id="A0A7Y9QXS5"/>
<comment type="caution">
    <text evidence="3">The sequence shown here is derived from an EMBL/GenBank/DDBJ whole genome shotgun (WGS) entry which is preliminary data.</text>
</comment>
<gene>
    <name evidence="3" type="ORF">BDD16_000491</name>
</gene>
<accession>A0A7Y9QXS5</accession>
<evidence type="ECO:0000313" key="4">
    <source>
        <dbReference type="Proteomes" id="UP000518288"/>
    </source>
</evidence>
<dbReference type="NCBIfam" id="TIGR02595">
    <property type="entry name" value="PEP_CTERM"/>
    <property type="match status" value="1"/>
</dbReference>
<organism evidence="3 4">
    <name type="scientific">Sphaerotilus montanus</name>
    <dbReference type="NCBI Taxonomy" id="522889"/>
    <lineage>
        <taxon>Bacteria</taxon>
        <taxon>Pseudomonadati</taxon>
        <taxon>Pseudomonadota</taxon>
        <taxon>Betaproteobacteria</taxon>
        <taxon>Burkholderiales</taxon>
        <taxon>Sphaerotilaceae</taxon>
        <taxon>Sphaerotilus</taxon>
    </lineage>
</organism>
<evidence type="ECO:0000259" key="2">
    <source>
        <dbReference type="Pfam" id="PF07589"/>
    </source>
</evidence>
<feature type="domain" description="Ice-binding protein C-terminal" evidence="2">
    <location>
        <begin position="171"/>
        <end position="195"/>
    </location>
</feature>
<dbReference type="Pfam" id="PF07589">
    <property type="entry name" value="PEP-CTERM"/>
    <property type="match status" value="1"/>
</dbReference>
<reference evidence="3 4" key="1">
    <citation type="submission" date="2020-07" db="EMBL/GenBank/DDBJ databases">
        <title>Genomic Encyclopedia of Archaeal and Bacterial Type Strains, Phase II (KMG-II): from individual species to whole genera.</title>
        <authorList>
            <person name="Goeker M."/>
        </authorList>
    </citation>
    <scope>NUCLEOTIDE SEQUENCE [LARGE SCALE GENOMIC DNA]</scope>
    <source>
        <strain evidence="3 4">DSM 21226</strain>
    </source>
</reference>
<keyword evidence="1" id="KW-0732">Signal</keyword>
<dbReference type="RefSeq" id="WP_179632492.1">
    <property type="nucleotide sequence ID" value="NZ_CAXYYM010000034.1"/>
</dbReference>
<dbReference type="InterPro" id="IPR013424">
    <property type="entry name" value="Ice-binding_C"/>
</dbReference>
<sequence length="200" mass="21004">MRKSLVSTAAALLLAFGAAGAHAQVAIANADFELSTVATDTFDTFSSLGWNSVQWGWLGGSSKVVDVGGNQMAQVAGGDVIWSSFAASSAGNYQLTFDTVGDGYVMLYNDNTQSTVAQAFVQNAATTQFSTSFALTSTDNYRLYFGTTPLPPTFNGNLTIDNVAITQIAAPVPEPESYAMMLGGLGALGLMSRRRLKSRA</sequence>
<dbReference type="Proteomes" id="UP000518288">
    <property type="component" value="Unassembled WGS sequence"/>
</dbReference>